<feature type="transmembrane region" description="Helical" evidence="11">
    <location>
        <begin position="301"/>
        <end position="321"/>
    </location>
</feature>
<keyword evidence="7 9" id="KW-0675">Receptor</keyword>
<proteinExistence type="inferred from homology"/>
<evidence type="ECO:0000256" key="9">
    <source>
        <dbReference type="RuleBase" id="RU000688"/>
    </source>
</evidence>
<feature type="region of interest" description="Disordered" evidence="10">
    <location>
        <begin position="215"/>
        <end position="246"/>
    </location>
</feature>
<dbReference type="Proteomes" id="UP001652628">
    <property type="component" value="Chromosome 3"/>
</dbReference>
<evidence type="ECO:0000313" key="14">
    <source>
        <dbReference type="RefSeq" id="XP_036672779.2"/>
    </source>
</evidence>
<keyword evidence="13" id="KW-1185">Reference proteome</keyword>
<dbReference type="PROSITE" id="PS50262">
    <property type="entry name" value="G_PROTEIN_RECEP_F1_2"/>
    <property type="match status" value="1"/>
</dbReference>
<evidence type="ECO:0000256" key="11">
    <source>
        <dbReference type="SAM" id="Phobius"/>
    </source>
</evidence>
<dbReference type="Pfam" id="PF00001">
    <property type="entry name" value="7tm_1"/>
    <property type="match status" value="1"/>
</dbReference>
<evidence type="ECO:0000256" key="5">
    <source>
        <dbReference type="ARBA" id="ARBA00023040"/>
    </source>
</evidence>
<feature type="transmembrane region" description="Helical" evidence="11">
    <location>
        <begin position="255"/>
        <end position="281"/>
    </location>
</feature>
<accession>A0AB40A796</accession>
<dbReference type="GeneID" id="108013862"/>
<dbReference type="InterPro" id="IPR017452">
    <property type="entry name" value="GPCR_Rhodpsn_7TM"/>
</dbReference>
<evidence type="ECO:0000256" key="10">
    <source>
        <dbReference type="SAM" id="MobiDB-lite"/>
    </source>
</evidence>
<feature type="domain" description="G-protein coupled receptors family 1 profile" evidence="12">
    <location>
        <begin position="27"/>
        <end position="318"/>
    </location>
</feature>
<organism evidence="13 14">
    <name type="scientific">Drosophila suzukii</name>
    <name type="common">Spotted-wing drosophila fruit fly</name>
    <dbReference type="NCBI Taxonomy" id="28584"/>
    <lineage>
        <taxon>Eukaryota</taxon>
        <taxon>Metazoa</taxon>
        <taxon>Ecdysozoa</taxon>
        <taxon>Arthropoda</taxon>
        <taxon>Hexapoda</taxon>
        <taxon>Insecta</taxon>
        <taxon>Pterygota</taxon>
        <taxon>Neoptera</taxon>
        <taxon>Endopterygota</taxon>
        <taxon>Diptera</taxon>
        <taxon>Brachycera</taxon>
        <taxon>Muscomorpha</taxon>
        <taxon>Ephydroidea</taxon>
        <taxon>Drosophilidae</taxon>
        <taxon>Drosophila</taxon>
        <taxon>Sophophora</taxon>
    </lineage>
</organism>
<dbReference type="PANTHER" id="PTHR24243:SF233">
    <property type="entry name" value="THYROTROPIN-RELEASING HORMONE RECEPTOR"/>
    <property type="match status" value="1"/>
</dbReference>
<feature type="transmembrane region" description="Helical" evidence="11">
    <location>
        <begin position="129"/>
        <end position="153"/>
    </location>
</feature>
<dbReference type="Gene3D" id="1.20.1070.10">
    <property type="entry name" value="Rhodopsin 7-helix transmembrane proteins"/>
    <property type="match status" value="1"/>
</dbReference>
<evidence type="ECO:0000256" key="3">
    <source>
        <dbReference type="ARBA" id="ARBA00022692"/>
    </source>
</evidence>
<evidence type="ECO:0000259" key="12">
    <source>
        <dbReference type="PROSITE" id="PS50262"/>
    </source>
</evidence>
<dbReference type="GO" id="GO:0005886">
    <property type="term" value="C:plasma membrane"/>
    <property type="evidence" value="ECO:0007669"/>
    <property type="project" value="TreeGrafter"/>
</dbReference>
<dbReference type="RefSeq" id="XP_036672779.2">
    <property type="nucleotide sequence ID" value="XM_036816884.3"/>
</dbReference>
<dbReference type="PROSITE" id="PS00237">
    <property type="entry name" value="G_PROTEIN_RECEP_F1_1"/>
    <property type="match status" value="1"/>
</dbReference>
<feature type="compositionally biased region" description="Basic residues" evidence="10">
    <location>
        <begin position="344"/>
        <end position="353"/>
    </location>
</feature>
<keyword evidence="4 11" id="KW-1133">Transmembrane helix</keyword>
<dbReference type="GO" id="GO:0004930">
    <property type="term" value="F:G protein-coupled receptor activity"/>
    <property type="evidence" value="ECO:0007669"/>
    <property type="project" value="UniProtKB-KW"/>
</dbReference>
<feature type="compositionally biased region" description="Low complexity" evidence="10">
    <location>
        <begin position="231"/>
        <end position="241"/>
    </location>
</feature>
<feature type="transmembrane region" description="Helical" evidence="11">
    <location>
        <begin position="173"/>
        <end position="199"/>
    </location>
</feature>
<reference evidence="14" key="1">
    <citation type="submission" date="2025-08" db="UniProtKB">
        <authorList>
            <consortium name="RefSeq"/>
        </authorList>
    </citation>
    <scope>IDENTIFICATION</scope>
</reference>
<feature type="transmembrane region" description="Helical" evidence="11">
    <location>
        <begin position="48"/>
        <end position="68"/>
    </location>
</feature>
<keyword evidence="6 11" id="KW-0472">Membrane</keyword>
<comment type="subcellular location">
    <subcellularLocation>
        <location evidence="1">Membrane</location>
        <topology evidence="1">Multi-pass membrane protein</topology>
    </subcellularLocation>
</comment>
<feature type="transmembrane region" description="Helical" evidence="11">
    <location>
        <begin position="12"/>
        <end position="36"/>
    </location>
</feature>
<evidence type="ECO:0000256" key="8">
    <source>
        <dbReference type="ARBA" id="ARBA00023224"/>
    </source>
</evidence>
<sequence length="460" mass="50518">MLPQIPSYIRTTAMFFCIVIMLLGVVGNVMVPIVIVKTKDMRNSTNIFLTNLSIADLLVLLVCTPTVLVEVNTRPETWVLGHEMCKAVPFVELTVAHASVLTILAISFERYYAICEPLKAGYVCTKGRAILICVLAWGIAALFTSPIIAISSYSVEPYGDGTDAPVCTTAADGFWPILYFVGSITVFFFLPFGILLLLYAAIAYKLLRPNNAFHRPTSPQPQQPAGGGTGSSQVPSSKGSSHQQSNGMRKHRKQVIFMLVAVVSSFFVCLLPFRAFTLWVILASAEDVQSLGIAGYYNLLYFSRFMLYLNSAMNPILYNLMSSKFRSGFWRLLLTCLGQRPHHHHRHHYHQRQHPAAGGSGRTASRRLEQDAEEGATLAGSATARHPRRTLRREATFLINSMSTSSGTDRTTSSSAWRSNSLSISGLSERERGILGAAIIGTTAATVTTACLQERRASKI</sequence>
<name>A0AB40A796_DROSZ</name>
<evidence type="ECO:0000313" key="13">
    <source>
        <dbReference type="Proteomes" id="UP001652628"/>
    </source>
</evidence>
<keyword evidence="5 9" id="KW-0297">G-protein coupled receptor</keyword>
<evidence type="ECO:0000256" key="7">
    <source>
        <dbReference type="ARBA" id="ARBA00023170"/>
    </source>
</evidence>
<feature type="region of interest" description="Disordered" evidence="10">
    <location>
        <begin position="344"/>
        <end position="386"/>
    </location>
</feature>
<keyword evidence="3 9" id="KW-0812">Transmembrane</keyword>
<dbReference type="PANTHER" id="PTHR24243">
    <property type="entry name" value="G-PROTEIN COUPLED RECEPTOR"/>
    <property type="match status" value="1"/>
</dbReference>
<evidence type="ECO:0000256" key="6">
    <source>
        <dbReference type="ARBA" id="ARBA00023136"/>
    </source>
</evidence>
<keyword evidence="8 9" id="KW-0807">Transducer</keyword>
<protein>
    <submittedName>
        <fullName evidence="14">Growth hormone secretagogue receptor type 1 isoform X1</fullName>
    </submittedName>
</protein>
<dbReference type="CDD" id="cd14997">
    <property type="entry name" value="7tmA_ETH-R"/>
    <property type="match status" value="1"/>
</dbReference>
<dbReference type="InterPro" id="IPR000276">
    <property type="entry name" value="GPCR_Rhodpsn"/>
</dbReference>
<feature type="transmembrane region" description="Helical" evidence="11">
    <location>
        <begin position="88"/>
        <end position="108"/>
    </location>
</feature>
<dbReference type="AlphaFoldDB" id="A0AB40A796"/>
<evidence type="ECO:0000256" key="2">
    <source>
        <dbReference type="ARBA" id="ARBA00010663"/>
    </source>
</evidence>
<gene>
    <name evidence="14" type="primary">ETHR</name>
</gene>
<evidence type="ECO:0000256" key="4">
    <source>
        <dbReference type="ARBA" id="ARBA00022989"/>
    </source>
</evidence>
<evidence type="ECO:0000256" key="1">
    <source>
        <dbReference type="ARBA" id="ARBA00004141"/>
    </source>
</evidence>
<dbReference type="SUPFAM" id="SSF81321">
    <property type="entry name" value="Family A G protein-coupled receptor-like"/>
    <property type="match status" value="1"/>
</dbReference>
<dbReference type="SMART" id="SM01381">
    <property type="entry name" value="7TM_GPCR_Srsx"/>
    <property type="match status" value="1"/>
</dbReference>
<dbReference type="PRINTS" id="PR00237">
    <property type="entry name" value="GPCRRHODOPSN"/>
</dbReference>
<comment type="similarity">
    <text evidence="2 9">Belongs to the G-protein coupled receptor 1 family.</text>
</comment>